<comment type="caution">
    <text evidence="8">Lacks conserved residue(s) required for the propagation of feature annotation.</text>
</comment>
<dbReference type="OrthoDB" id="1193027at2759"/>
<reference evidence="11" key="1">
    <citation type="journal article" date="2020" name="Stud. Mycol.">
        <title>101 Dothideomycetes genomes: a test case for predicting lifestyles and emergence of pathogens.</title>
        <authorList>
            <person name="Haridas S."/>
            <person name="Albert R."/>
            <person name="Binder M."/>
            <person name="Bloem J."/>
            <person name="Labutti K."/>
            <person name="Salamov A."/>
            <person name="Andreopoulos B."/>
            <person name="Baker S."/>
            <person name="Barry K."/>
            <person name="Bills G."/>
            <person name="Bluhm B."/>
            <person name="Cannon C."/>
            <person name="Castanera R."/>
            <person name="Culley D."/>
            <person name="Daum C."/>
            <person name="Ezra D."/>
            <person name="Gonzalez J."/>
            <person name="Henrissat B."/>
            <person name="Kuo A."/>
            <person name="Liang C."/>
            <person name="Lipzen A."/>
            <person name="Lutzoni F."/>
            <person name="Magnuson J."/>
            <person name="Mondo S."/>
            <person name="Nolan M."/>
            <person name="Ohm R."/>
            <person name="Pangilinan J."/>
            <person name="Park H.-J."/>
            <person name="Ramirez L."/>
            <person name="Alfaro M."/>
            <person name="Sun H."/>
            <person name="Tritt A."/>
            <person name="Yoshinaga Y."/>
            <person name="Zwiers L.-H."/>
            <person name="Turgeon B."/>
            <person name="Goodwin S."/>
            <person name="Spatafora J."/>
            <person name="Crous P."/>
            <person name="Grigoriev I."/>
        </authorList>
    </citation>
    <scope>NUCLEOTIDE SEQUENCE</scope>
    <source>
        <strain evidence="11">CBS 119925</strain>
    </source>
</reference>
<keyword evidence="12" id="KW-1185">Reference proteome</keyword>
<dbReference type="PANTHER" id="PTHR46471">
    <property type="entry name" value="CHITIN DEACETYLASE"/>
    <property type="match status" value="1"/>
</dbReference>
<keyword evidence="8" id="KW-1015">Disulfide bond</keyword>
<keyword evidence="5" id="KW-0378">Hydrolase</keyword>
<feature type="non-terminal residue" evidence="11">
    <location>
        <position position="189"/>
    </location>
</feature>
<protein>
    <submittedName>
        <fullName evidence="11">Carbohydrate-binding module family 18 protein</fullName>
    </submittedName>
</protein>
<name>A0A6A6V7P4_9PLEO</name>
<feature type="domain" description="Chitin-binding type-1" evidence="10">
    <location>
        <begin position="23"/>
        <end position="69"/>
    </location>
</feature>
<gene>
    <name evidence="11" type="ORF">M011DRAFT_403850</name>
</gene>
<organism evidence="11 12">
    <name type="scientific">Sporormia fimetaria CBS 119925</name>
    <dbReference type="NCBI Taxonomy" id="1340428"/>
    <lineage>
        <taxon>Eukaryota</taxon>
        <taxon>Fungi</taxon>
        <taxon>Dikarya</taxon>
        <taxon>Ascomycota</taxon>
        <taxon>Pezizomycotina</taxon>
        <taxon>Dothideomycetes</taxon>
        <taxon>Pleosporomycetidae</taxon>
        <taxon>Pleosporales</taxon>
        <taxon>Sporormiaceae</taxon>
        <taxon>Sporormia</taxon>
    </lineage>
</organism>
<dbReference type="InterPro" id="IPR001002">
    <property type="entry name" value="Chitin-bd_1"/>
</dbReference>
<dbReference type="SUPFAM" id="SSF57016">
    <property type="entry name" value="Plant lectins/antimicrobial peptides"/>
    <property type="match status" value="3"/>
</dbReference>
<keyword evidence="6" id="KW-0119">Carbohydrate metabolism</keyword>
<keyword evidence="2 8" id="KW-0147">Chitin-binding</keyword>
<keyword evidence="3" id="KW-0479">Metal-binding</keyword>
<evidence type="ECO:0000256" key="3">
    <source>
        <dbReference type="ARBA" id="ARBA00022723"/>
    </source>
</evidence>
<dbReference type="Gene3D" id="3.30.60.10">
    <property type="entry name" value="Endochitinase-like"/>
    <property type="match status" value="3"/>
</dbReference>
<feature type="disulfide bond" evidence="8">
    <location>
        <begin position="76"/>
        <end position="91"/>
    </location>
</feature>
<dbReference type="SMART" id="SM00270">
    <property type="entry name" value="ChtBD1"/>
    <property type="match status" value="3"/>
</dbReference>
<evidence type="ECO:0000256" key="6">
    <source>
        <dbReference type="ARBA" id="ARBA00023277"/>
    </source>
</evidence>
<dbReference type="EMBL" id="MU006576">
    <property type="protein sequence ID" value="KAF2746692.1"/>
    <property type="molecule type" value="Genomic_DNA"/>
</dbReference>
<evidence type="ECO:0000313" key="12">
    <source>
        <dbReference type="Proteomes" id="UP000799440"/>
    </source>
</evidence>
<evidence type="ECO:0000256" key="5">
    <source>
        <dbReference type="ARBA" id="ARBA00022801"/>
    </source>
</evidence>
<dbReference type="InterPro" id="IPR036861">
    <property type="entry name" value="Endochitinase-like_sf"/>
</dbReference>
<feature type="chain" id="PRO_5025601580" evidence="9">
    <location>
        <begin position="19"/>
        <end position="189"/>
    </location>
</feature>
<dbReference type="PANTHER" id="PTHR46471:SF2">
    <property type="entry name" value="CHITIN DEACETYLASE-RELATED"/>
    <property type="match status" value="1"/>
</dbReference>
<feature type="disulfide bond" evidence="8">
    <location>
        <begin position="145"/>
        <end position="159"/>
    </location>
</feature>
<feature type="disulfide bond" evidence="8">
    <location>
        <begin position="90"/>
        <end position="104"/>
    </location>
</feature>
<accession>A0A6A6V7P4</accession>
<evidence type="ECO:0000256" key="4">
    <source>
        <dbReference type="ARBA" id="ARBA00022729"/>
    </source>
</evidence>
<keyword evidence="4 9" id="KW-0732">Signal</keyword>
<evidence type="ECO:0000313" key="11">
    <source>
        <dbReference type="EMBL" id="KAF2746692.1"/>
    </source>
</evidence>
<evidence type="ECO:0000259" key="10">
    <source>
        <dbReference type="PROSITE" id="PS50941"/>
    </source>
</evidence>
<dbReference type="Pfam" id="PF00187">
    <property type="entry name" value="Chitin_bind_1"/>
    <property type="match status" value="2"/>
</dbReference>
<dbReference type="GO" id="GO:0008061">
    <property type="term" value="F:chitin binding"/>
    <property type="evidence" value="ECO:0007669"/>
    <property type="project" value="UniProtKB-UniRule"/>
</dbReference>
<comment type="cofactor">
    <cofactor evidence="1">
        <name>Co(2+)</name>
        <dbReference type="ChEBI" id="CHEBI:48828"/>
    </cofactor>
</comment>
<dbReference type="GO" id="GO:0016787">
    <property type="term" value="F:hydrolase activity"/>
    <property type="evidence" value="ECO:0007669"/>
    <property type="project" value="UniProtKB-KW"/>
</dbReference>
<dbReference type="GO" id="GO:0046872">
    <property type="term" value="F:metal ion binding"/>
    <property type="evidence" value="ECO:0007669"/>
    <property type="project" value="UniProtKB-KW"/>
</dbReference>
<feature type="signal peptide" evidence="9">
    <location>
        <begin position="1"/>
        <end position="18"/>
    </location>
</feature>
<dbReference type="PROSITE" id="PS50941">
    <property type="entry name" value="CHIT_BIND_I_2"/>
    <property type="match status" value="3"/>
</dbReference>
<evidence type="ECO:0000256" key="2">
    <source>
        <dbReference type="ARBA" id="ARBA00022669"/>
    </source>
</evidence>
<feature type="disulfide bond" evidence="8">
    <location>
        <begin position="42"/>
        <end position="56"/>
    </location>
</feature>
<evidence type="ECO:0000256" key="7">
    <source>
        <dbReference type="ARBA" id="ARBA00023285"/>
    </source>
</evidence>
<feature type="domain" description="Chitin-binding type-1" evidence="10">
    <location>
        <begin position="73"/>
        <end position="117"/>
    </location>
</feature>
<keyword evidence="7" id="KW-0170">Cobalt</keyword>
<evidence type="ECO:0000256" key="9">
    <source>
        <dbReference type="SAM" id="SignalP"/>
    </source>
</evidence>
<proteinExistence type="predicted"/>
<evidence type="ECO:0000256" key="1">
    <source>
        <dbReference type="ARBA" id="ARBA00001941"/>
    </source>
</evidence>
<evidence type="ECO:0000256" key="8">
    <source>
        <dbReference type="PROSITE-ProRule" id="PRU00261"/>
    </source>
</evidence>
<sequence length="189" mass="19209">MKLNSLCLLLFSGTAVLGAISRDGSCGGSRGATCLNSAFGNCCSQYGYCGRTSAYCGTGCQKRFAPTTKISTNGKCGPGVTCLGSKFGYCCSEYGYCGRTKEYCNSGCQKAFGSCTQLSAGDISTNARCGGTDGYTCLGSVFGDCCSQYGYCGSSTPYCGTGCQPGFGECNGQASSSTFSILTSSTSSS</sequence>
<feature type="domain" description="Chitin-binding type-1" evidence="10">
    <location>
        <begin position="126"/>
        <end position="172"/>
    </location>
</feature>
<dbReference type="AlphaFoldDB" id="A0A6A6V7P4"/>
<dbReference type="Proteomes" id="UP000799440">
    <property type="component" value="Unassembled WGS sequence"/>
</dbReference>